<reference evidence="9" key="2">
    <citation type="submission" date="2013-12" db="EMBL/GenBank/DDBJ databases">
        <authorList>
            <person name="Yu Y."/>
            <person name="Lee S."/>
            <person name="de Baynast K."/>
            <person name="Wissotski M."/>
            <person name="Liu L."/>
            <person name="Talag J."/>
            <person name="Goicoechea J."/>
            <person name="Angelova A."/>
            <person name="Jetty R."/>
            <person name="Kudrna D."/>
            <person name="Golser W."/>
            <person name="Rivera L."/>
            <person name="Zhang J."/>
            <person name="Wing R."/>
        </authorList>
    </citation>
    <scope>NUCLEOTIDE SEQUENCE</scope>
</reference>
<dbReference type="PANTHER" id="PTHR23130:SF192">
    <property type="entry name" value="OS09G0501100 PROTEIN"/>
    <property type="match status" value="1"/>
</dbReference>
<evidence type="ECO:0000256" key="4">
    <source>
        <dbReference type="ARBA" id="ARBA00023136"/>
    </source>
</evidence>
<evidence type="ECO:0000256" key="1">
    <source>
        <dbReference type="ARBA" id="ARBA00004370"/>
    </source>
</evidence>
<feature type="region of interest" description="Disordered" evidence="5">
    <location>
        <begin position="197"/>
        <end position="235"/>
    </location>
</feature>
<evidence type="ECO:0000256" key="5">
    <source>
        <dbReference type="SAM" id="MobiDB-lite"/>
    </source>
</evidence>
<keyword evidence="4" id="KW-0472">Membrane</keyword>
<feature type="signal peptide" evidence="6">
    <location>
        <begin position="1"/>
        <end position="22"/>
    </location>
</feature>
<evidence type="ECO:0000313" key="8">
    <source>
        <dbReference type="EnsemblPlants" id="LPERR09G11540.1"/>
    </source>
</evidence>
<dbReference type="HOGENOM" id="CLU_036675_2_0_1"/>
<protein>
    <recommendedName>
        <fullName evidence="7">DOMON domain-containing protein</fullName>
    </recommendedName>
</protein>
<evidence type="ECO:0000259" key="7">
    <source>
        <dbReference type="PROSITE" id="PS50836"/>
    </source>
</evidence>
<keyword evidence="9" id="KW-1185">Reference proteome</keyword>
<proteinExistence type="predicted"/>
<dbReference type="InterPro" id="IPR045265">
    <property type="entry name" value="AIR12_DOMON"/>
</dbReference>
<dbReference type="AlphaFoldDB" id="A0A0D9XFB0"/>
<feature type="chain" id="PRO_5002350185" description="DOMON domain-containing protein" evidence="6">
    <location>
        <begin position="23"/>
        <end position="257"/>
    </location>
</feature>
<evidence type="ECO:0000256" key="6">
    <source>
        <dbReference type="SAM" id="SignalP"/>
    </source>
</evidence>
<dbReference type="InterPro" id="IPR005018">
    <property type="entry name" value="DOMON_domain"/>
</dbReference>
<evidence type="ECO:0000256" key="3">
    <source>
        <dbReference type="ARBA" id="ARBA00022729"/>
    </source>
</evidence>
<name>A0A0D9XFB0_9ORYZ</name>
<keyword evidence="2" id="KW-0813">Transport</keyword>
<dbReference type="GO" id="GO:0016020">
    <property type="term" value="C:membrane"/>
    <property type="evidence" value="ECO:0007669"/>
    <property type="project" value="UniProtKB-SubCell"/>
</dbReference>
<evidence type="ECO:0000313" key="9">
    <source>
        <dbReference type="Proteomes" id="UP000032180"/>
    </source>
</evidence>
<feature type="compositionally biased region" description="Low complexity" evidence="5">
    <location>
        <begin position="200"/>
        <end position="220"/>
    </location>
</feature>
<feature type="domain" description="DOMON" evidence="7">
    <location>
        <begin position="48"/>
        <end position="168"/>
    </location>
</feature>
<dbReference type="eggNOG" id="KOG4293">
    <property type="taxonomic scope" value="Eukaryota"/>
</dbReference>
<comment type="subcellular location">
    <subcellularLocation>
        <location evidence="1">Membrane</location>
    </subcellularLocation>
</comment>
<reference evidence="8 9" key="1">
    <citation type="submission" date="2012-08" db="EMBL/GenBank/DDBJ databases">
        <title>Oryza genome evolution.</title>
        <authorList>
            <person name="Wing R.A."/>
        </authorList>
    </citation>
    <scope>NUCLEOTIDE SEQUENCE</scope>
</reference>
<dbReference type="CDD" id="cd09629">
    <property type="entry name" value="DOMON_CIL1_like"/>
    <property type="match status" value="1"/>
</dbReference>
<dbReference type="Pfam" id="PF04526">
    <property type="entry name" value="DUF568"/>
    <property type="match status" value="1"/>
</dbReference>
<dbReference type="STRING" id="77586.A0A0D9XFB0"/>
<dbReference type="PROSITE" id="PS50836">
    <property type="entry name" value="DOMON"/>
    <property type="match status" value="1"/>
</dbReference>
<sequence>MARILLLPVALLLVTAASPASSAEASVCGGEKFPAGKSYATCADLPTLGATLHWTHDAATSTLSVAFVATPPPANGGGGWVSWAINPTGDGMKGAQALLAMKGVSASYIVKTYNITGYKPLPATSTPIAFAATDLAADGDGGSGKVRLYGKLRLPAGMETVNHIWQVGSTVTGGVPMKHAFAEENLDSKGRINLSGHGGAAAVEAPAPAPVAGGPSSGEAENAVAAPSPSGKNAAANTASPAMMMMIMALVGLLAFV</sequence>
<dbReference type="PANTHER" id="PTHR23130">
    <property type="entry name" value="CYTOCHROME B561 AND DOMON DOMAIN-CONTAINING PROTEIN"/>
    <property type="match status" value="1"/>
</dbReference>
<dbReference type="Proteomes" id="UP000032180">
    <property type="component" value="Chromosome 9"/>
</dbReference>
<keyword evidence="3 6" id="KW-0732">Signal</keyword>
<dbReference type="EnsemblPlants" id="LPERR09G11540.1">
    <property type="protein sequence ID" value="LPERR09G11540.1"/>
    <property type="gene ID" value="LPERR09G11540"/>
</dbReference>
<evidence type="ECO:0000256" key="2">
    <source>
        <dbReference type="ARBA" id="ARBA00022448"/>
    </source>
</evidence>
<accession>A0A0D9XFB0</accession>
<reference evidence="8" key="3">
    <citation type="submission" date="2015-04" db="UniProtKB">
        <authorList>
            <consortium name="EnsemblPlants"/>
        </authorList>
    </citation>
    <scope>IDENTIFICATION</scope>
</reference>
<organism evidence="8 9">
    <name type="scientific">Leersia perrieri</name>
    <dbReference type="NCBI Taxonomy" id="77586"/>
    <lineage>
        <taxon>Eukaryota</taxon>
        <taxon>Viridiplantae</taxon>
        <taxon>Streptophyta</taxon>
        <taxon>Embryophyta</taxon>
        <taxon>Tracheophyta</taxon>
        <taxon>Spermatophyta</taxon>
        <taxon>Magnoliopsida</taxon>
        <taxon>Liliopsida</taxon>
        <taxon>Poales</taxon>
        <taxon>Poaceae</taxon>
        <taxon>BOP clade</taxon>
        <taxon>Oryzoideae</taxon>
        <taxon>Oryzeae</taxon>
        <taxon>Oryzinae</taxon>
        <taxon>Leersia</taxon>
    </lineage>
</organism>
<dbReference type="Gramene" id="LPERR09G11540.1">
    <property type="protein sequence ID" value="LPERR09G11540.1"/>
    <property type="gene ID" value="LPERR09G11540"/>
</dbReference>